<comment type="similarity">
    <text evidence="1 2">Belongs to the flagella basal body rod proteins family.</text>
</comment>
<dbReference type="Pfam" id="PF00460">
    <property type="entry name" value="Flg_bb_rod"/>
    <property type="match status" value="1"/>
</dbReference>
<dbReference type="PANTHER" id="PTHR30435">
    <property type="entry name" value="FLAGELLAR PROTEIN"/>
    <property type="match status" value="1"/>
</dbReference>
<dbReference type="Pfam" id="PF22692">
    <property type="entry name" value="LlgE_F_G_D1"/>
    <property type="match status" value="1"/>
</dbReference>
<dbReference type="NCBIfam" id="TIGR03506">
    <property type="entry name" value="FlgEFG_subfam"/>
    <property type="match status" value="1"/>
</dbReference>
<evidence type="ECO:0000313" key="7">
    <source>
        <dbReference type="Proteomes" id="UP001519342"/>
    </source>
</evidence>
<dbReference type="EMBL" id="JAGGKS010000004">
    <property type="protein sequence ID" value="MBP1925731.1"/>
    <property type="molecule type" value="Genomic_DNA"/>
</dbReference>
<proteinExistence type="inferred from homology"/>
<sequence>MIRAYYTATNGATSNQNYLDVLSNNIANVQTVGYKKSKAEFSDLLYSNIKGAGDSDTRVGSGSKLSKVDTVFNQGSFYFTGQETDFAIEGDGFFAVQFEDNTYFTRGGEFKETNVDGENYLMYQGGYVLDENEEPIIIGNEYDEYNEYEEQKVGVFTLENNSDLRAVGNNLFEIANEDAEYNLSENLKPIKGFLESSSVEMSEEMVKMLQIQRAFQLNSKVIQTSDEIEQTINSLRG</sequence>
<dbReference type="InterPro" id="IPR020013">
    <property type="entry name" value="Flagellar_FlgE/F/G"/>
</dbReference>
<evidence type="ECO:0000313" key="6">
    <source>
        <dbReference type="EMBL" id="MBP1925731.1"/>
    </source>
</evidence>
<organism evidence="6 7">
    <name type="scientific">Sedimentibacter acidaminivorans</name>
    <dbReference type="NCBI Taxonomy" id="913099"/>
    <lineage>
        <taxon>Bacteria</taxon>
        <taxon>Bacillati</taxon>
        <taxon>Bacillota</taxon>
        <taxon>Tissierellia</taxon>
        <taxon>Sedimentibacter</taxon>
    </lineage>
</organism>
<evidence type="ECO:0000259" key="4">
    <source>
        <dbReference type="Pfam" id="PF06429"/>
    </source>
</evidence>
<keyword evidence="6" id="KW-0966">Cell projection</keyword>
<dbReference type="SUPFAM" id="SSF117143">
    <property type="entry name" value="Flagellar hook protein flgE"/>
    <property type="match status" value="1"/>
</dbReference>
<dbReference type="InterPro" id="IPR010930">
    <property type="entry name" value="Flg_bb/hook_C_dom"/>
</dbReference>
<keyword evidence="6" id="KW-0969">Cilium</keyword>
<comment type="caution">
    <text evidence="6">The sequence shown here is derived from an EMBL/GenBank/DDBJ whole genome shotgun (WGS) entry which is preliminary data.</text>
</comment>
<feature type="domain" description="Flagellar basal-body/hook protein C-terminal" evidence="4">
    <location>
        <begin position="191"/>
        <end position="235"/>
    </location>
</feature>
<dbReference type="InterPro" id="IPR037925">
    <property type="entry name" value="FlgE/F/G-like"/>
</dbReference>
<keyword evidence="2" id="KW-0975">Bacterial flagellum</keyword>
<reference evidence="6 7" key="1">
    <citation type="submission" date="2021-03" db="EMBL/GenBank/DDBJ databases">
        <title>Genomic Encyclopedia of Type Strains, Phase IV (KMG-IV): sequencing the most valuable type-strain genomes for metagenomic binning, comparative biology and taxonomic classification.</title>
        <authorList>
            <person name="Goeker M."/>
        </authorList>
    </citation>
    <scope>NUCLEOTIDE SEQUENCE [LARGE SCALE GENOMIC DNA]</scope>
    <source>
        <strain evidence="6 7">DSM 24004</strain>
    </source>
</reference>
<dbReference type="InterPro" id="IPR053967">
    <property type="entry name" value="LlgE_F_G-like_D1"/>
</dbReference>
<evidence type="ECO:0000259" key="3">
    <source>
        <dbReference type="Pfam" id="PF00460"/>
    </source>
</evidence>
<accession>A0ABS4GDG5</accession>
<feature type="domain" description="Flagellar hook protein FlgE/F/G-like D1" evidence="5">
    <location>
        <begin position="87"/>
        <end position="142"/>
    </location>
</feature>
<dbReference type="Proteomes" id="UP001519342">
    <property type="component" value="Unassembled WGS sequence"/>
</dbReference>
<feature type="domain" description="Flagellar basal body rod protein N-terminal" evidence="3">
    <location>
        <begin position="6"/>
        <end position="35"/>
    </location>
</feature>
<dbReference type="RefSeq" id="WP_209511475.1">
    <property type="nucleotide sequence ID" value="NZ_JAGGKS010000004.1"/>
</dbReference>
<comment type="subcellular location">
    <subcellularLocation>
        <location evidence="2">Bacterial flagellum basal body</location>
    </subcellularLocation>
</comment>
<evidence type="ECO:0000256" key="1">
    <source>
        <dbReference type="ARBA" id="ARBA00009677"/>
    </source>
</evidence>
<evidence type="ECO:0000259" key="5">
    <source>
        <dbReference type="Pfam" id="PF22692"/>
    </source>
</evidence>
<protein>
    <submittedName>
        <fullName evidence="6">Flagellar basal-body rod protein FlgG</fullName>
    </submittedName>
</protein>
<dbReference type="PANTHER" id="PTHR30435:SF19">
    <property type="entry name" value="FLAGELLAR BASAL-BODY ROD PROTEIN FLGG"/>
    <property type="match status" value="1"/>
</dbReference>
<keyword evidence="7" id="KW-1185">Reference proteome</keyword>
<gene>
    <name evidence="6" type="ORF">J2Z76_001592</name>
</gene>
<evidence type="ECO:0000256" key="2">
    <source>
        <dbReference type="RuleBase" id="RU362116"/>
    </source>
</evidence>
<name>A0ABS4GDG5_9FIRM</name>
<dbReference type="InterPro" id="IPR001444">
    <property type="entry name" value="Flag_bb_rod_N"/>
</dbReference>
<dbReference type="Pfam" id="PF06429">
    <property type="entry name" value="Flg_bbr_C"/>
    <property type="match status" value="1"/>
</dbReference>
<keyword evidence="6" id="KW-0282">Flagellum</keyword>